<comment type="caution">
    <text evidence="2">The sequence shown here is derived from an EMBL/GenBank/DDBJ whole genome shotgun (WGS) entry which is preliminary data.</text>
</comment>
<evidence type="ECO:0000313" key="3">
    <source>
        <dbReference type="Proteomes" id="UP000266385"/>
    </source>
</evidence>
<evidence type="ECO:0000259" key="1">
    <source>
        <dbReference type="Pfam" id="PF07110"/>
    </source>
</evidence>
<gene>
    <name evidence="2" type="ORF">D1223_02375</name>
</gene>
<evidence type="ECO:0000313" key="2">
    <source>
        <dbReference type="EMBL" id="RIJ32717.1"/>
    </source>
</evidence>
<organism evidence="2 3">
    <name type="scientific">Henriciella mobilis</name>
    <dbReference type="NCBI Taxonomy" id="2305467"/>
    <lineage>
        <taxon>Bacteria</taxon>
        <taxon>Pseudomonadati</taxon>
        <taxon>Pseudomonadota</taxon>
        <taxon>Alphaproteobacteria</taxon>
        <taxon>Hyphomonadales</taxon>
        <taxon>Hyphomonadaceae</taxon>
        <taxon>Henriciella</taxon>
    </lineage>
</organism>
<dbReference type="PANTHER" id="PTHR40260:SF2">
    <property type="entry name" value="BLR8190 PROTEIN"/>
    <property type="match status" value="1"/>
</dbReference>
<dbReference type="SUPFAM" id="SSF54909">
    <property type="entry name" value="Dimeric alpha+beta barrel"/>
    <property type="match status" value="1"/>
</dbReference>
<protein>
    <submittedName>
        <fullName evidence="2">EthD family reductase</fullName>
    </submittedName>
</protein>
<accession>A0A399RS45</accession>
<dbReference type="EMBL" id="QWFX01000005">
    <property type="protein sequence ID" value="RIJ32717.1"/>
    <property type="molecule type" value="Genomic_DNA"/>
</dbReference>
<dbReference type="InterPro" id="IPR011008">
    <property type="entry name" value="Dimeric_a/b-barrel"/>
</dbReference>
<dbReference type="InterPro" id="IPR009799">
    <property type="entry name" value="EthD_dom"/>
</dbReference>
<reference evidence="2 3" key="1">
    <citation type="submission" date="2018-08" db="EMBL/GenBank/DDBJ databases">
        <title>Henriciella mobilis sp. nov., isolated from seawater.</title>
        <authorList>
            <person name="Cheng H."/>
            <person name="Wu Y.-H."/>
            <person name="Xu X.-W."/>
            <person name="Guo L.-L."/>
        </authorList>
    </citation>
    <scope>NUCLEOTIDE SEQUENCE [LARGE SCALE GENOMIC DNA]</scope>
    <source>
        <strain evidence="2 3">JN25</strain>
    </source>
</reference>
<sequence length="99" mass="10882">MKKMIALYKAPGDADAFMKHYETTHMPLVEKIPGLVKTELTRIDRTLIGEQGNFLIAEMYFEDEASFKAALKSPENAATGADLANFAEGIVTVMIGETL</sequence>
<dbReference type="PANTHER" id="PTHR40260">
    <property type="entry name" value="BLR8190 PROTEIN"/>
    <property type="match status" value="1"/>
</dbReference>
<dbReference type="AlphaFoldDB" id="A0A399RS45"/>
<keyword evidence="3" id="KW-1185">Reference proteome</keyword>
<dbReference type="RefSeq" id="WP_119374798.1">
    <property type="nucleotide sequence ID" value="NZ_QWFX01000005.1"/>
</dbReference>
<dbReference type="Gene3D" id="3.30.70.100">
    <property type="match status" value="1"/>
</dbReference>
<dbReference type="GO" id="GO:0016491">
    <property type="term" value="F:oxidoreductase activity"/>
    <property type="evidence" value="ECO:0007669"/>
    <property type="project" value="InterPro"/>
</dbReference>
<dbReference type="Pfam" id="PF07110">
    <property type="entry name" value="EthD"/>
    <property type="match status" value="1"/>
</dbReference>
<dbReference type="NCBIfam" id="TIGR02118">
    <property type="entry name" value="EthD family reductase"/>
    <property type="match status" value="1"/>
</dbReference>
<dbReference type="Proteomes" id="UP000266385">
    <property type="component" value="Unassembled WGS sequence"/>
</dbReference>
<feature type="domain" description="EthD" evidence="1">
    <location>
        <begin position="13"/>
        <end position="88"/>
    </location>
</feature>
<dbReference type="OrthoDB" id="5294870at2"/>
<proteinExistence type="predicted"/>
<name>A0A399RS45_9PROT</name>